<dbReference type="AlphaFoldDB" id="A0A0E1NMT6"/>
<dbReference type="Gene3D" id="3.30.870.10">
    <property type="entry name" value="Endonuclease Chain A"/>
    <property type="match status" value="1"/>
</dbReference>
<proteinExistence type="inferred from homology"/>
<dbReference type="CDD" id="cd09170">
    <property type="entry name" value="PLDc_Nuc"/>
    <property type="match status" value="1"/>
</dbReference>
<evidence type="ECO:0000259" key="8">
    <source>
        <dbReference type="PROSITE" id="PS50035"/>
    </source>
</evidence>
<dbReference type="PANTHER" id="PTHR43856">
    <property type="entry name" value="CARDIOLIPIN HYDROLASE"/>
    <property type="match status" value="1"/>
</dbReference>
<dbReference type="PATRIC" id="fig|360102.15.peg.4682"/>
<keyword evidence="7" id="KW-0732">Signal</keyword>
<dbReference type="GeneID" id="57977627"/>
<feature type="signal peptide" evidence="7">
    <location>
        <begin position="1"/>
        <end position="19"/>
    </location>
</feature>
<dbReference type="InterPro" id="IPR025202">
    <property type="entry name" value="PLD-like_dom"/>
</dbReference>
<dbReference type="GO" id="GO:0004630">
    <property type="term" value="F:phospholipase D activity"/>
    <property type="evidence" value="ECO:0007669"/>
    <property type="project" value="UniProtKB-EC"/>
</dbReference>
<keyword evidence="5" id="KW-0442">Lipid degradation</keyword>
<dbReference type="InterPro" id="IPR001736">
    <property type="entry name" value="PLipase_D/transphosphatidylase"/>
</dbReference>
<organism evidence="9 10">
    <name type="scientific">Yersinia pestis bv. Antiqua (strain Antiqua)</name>
    <dbReference type="NCBI Taxonomy" id="360102"/>
    <lineage>
        <taxon>Bacteria</taxon>
        <taxon>Pseudomonadati</taxon>
        <taxon>Pseudomonadota</taxon>
        <taxon>Gammaproteobacteria</taxon>
        <taxon>Enterobacterales</taxon>
        <taxon>Yersiniaceae</taxon>
        <taxon>Yersinia</taxon>
    </lineage>
</organism>
<evidence type="ECO:0000256" key="1">
    <source>
        <dbReference type="ARBA" id="ARBA00000798"/>
    </source>
</evidence>
<comment type="catalytic activity">
    <reaction evidence="1">
        <text>a 1,2-diacyl-sn-glycero-3-phosphocholine + H2O = a 1,2-diacyl-sn-glycero-3-phosphate + choline + H(+)</text>
        <dbReference type="Rhea" id="RHEA:14445"/>
        <dbReference type="ChEBI" id="CHEBI:15354"/>
        <dbReference type="ChEBI" id="CHEBI:15377"/>
        <dbReference type="ChEBI" id="CHEBI:15378"/>
        <dbReference type="ChEBI" id="CHEBI:57643"/>
        <dbReference type="ChEBI" id="CHEBI:58608"/>
        <dbReference type="EC" id="3.1.4.4"/>
    </reaction>
</comment>
<dbReference type="Pfam" id="PF13091">
    <property type="entry name" value="PLDc_2"/>
    <property type="match status" value="1"/>
</dbReference>
<protein>
    <recommendedName>
        <fullName evidence="3">phospholipase D</fullName>
        <ecNumber evidence="3">3.1.4.4</ecNumber>
    </recommendedName>
</protein>
<dbReference type="GO" id="GO:0016042">
    <property type="term" value="P:lipid catabolic process"/>
    <property type="evidence" value="ECO:0007669"/>
    <property type="project" value="UniProtKB-KW"/>
</dbReference>
<gene>
    <name evidence="9" type="ordered locus">YPA_MT0076</name>
</gene>
<geneLocation type="plasmid" evidence="9">
    <name>pMT</name>
</geneLocation>
<dbReference type="PROSITE" id="PS50035">
    <property type="entry name" value="PLD"/>
    <property type="match status" value="1"/>
</dbReference>
<dbReference type="GO" id="GO:0016891">
    <property type="term" value="F:RNA endonuclease activity producing 5'-phosphomonoesters, hydrolytic mechanism"/>
    <property type="evidence" value="ECO:0007669"/>
    <property type="project" value="TreeGrafter"/>
</dbReference>
<keyword evidence="4" id="KW-0378">Hydrolase</keyword>
<dbReference type="InterPro" id="IPR051406">
    <property type="entry name" value="PLD_domain"/>
</dbReference>
<evidence type="ECO:0000256" key="4">
    <source>
        <dbReference type="ARBA" id="ARBA00022801"/>
    </source>
</evidence>
<evidence type="ECO:0000256" key="5">
    <source>
        <dbReference type="ARBA" id="ARBA00022963"/>
    </source>
</evidence>
<evidence type="ECO:0000256" key="7">
    <source>
        <dbReference type="SAM" id="SignalP"/>
    </source>
</evidence>
<dbReference type="SUPFAM" id="SSF56024">
    <property type="entry name" value="Phospholipase D/nuclease"/>
    <property type="match status" value="1"/>
</dbReference>
<comment type="similarity">
    <text evidence="2">Belongs to the phospholipase D family.</text>
</comment>
<dbReference type="Proteomes" id="UP000001971">
    <property type="component" value="Plasmid pMT"/>
</dbReference>
<evidence type="ECO:0000256" key="2">
    <source>
        <dbReference type="ARBA" id="ARBA00008664"/>
    </source>
</evidence>
<sequence length="162" mass="17733" precursor="true">MRFKLSVIIFVLVSASALATPSFNVGFSPSHTALENVLSVVNNAQSSLDVEAYTFTSKQISTAIVSAQKRGVNVRVVADAKANRLNYSAIHYLAQQHVPVRLNNNYSIHHNKVMIADGDTIQTGSMNYTTNGDTHNAENVLVIRGAPEIAGKYQVEFNRLWA</sequence>
<evidence type="ECO:0000256" key="3">
    <source>
        <dbReference type="ARBA" id="ARBA00012027"/>
    </source>
</evidence>
<feature type="domain" description="PLD phosphodiesterase" evidence="8">
    <location>
        <begin position="105"/>
        <end position="132"/>
    </location>
</feature>
<evidence type="ECO:0000256" key="6">
    <source>
        <dbReference type="ARBA" id="ARBA00023098"/>
    </source>
</evidence>
<dbReference type="PANTHER" id="PTHR43856:SF1">
    <property type="entry name" value="MITOCHONDRIAL CARDIOLIPIN HYDROLASE"/>
    <property type="match status" value="1"/>
</dbReference>
<name>A0A0E1NMT6_YERPA</name>
<dbReference type="RefSeq" id="WP_002211757.1">
    <property type="nucleotide sequence ID" value="NC_008120.1"/>
</dbReference>
<dbReference type="EC" id="3.1.4.4" evidence="3"/>
<dbReference type="EMBL" id="CP000309">
    <property type="protein sequence ID" value="ABG16212.1"/>
    <property type="molecule type" value="Genomic_DNA"/>
</dbReference>
<dbReference type="KEGG" id="ypa:YPA_MT0076"/>
<keyword evidence="9" id="KW-0614">Plasmid</keyword>
<reference evidence="9 10" key="1">
    <citation type="journal article" date="2006" name="J. Bacteriol.">
        <title>Complete genome sequence of Yersinia pestis strains Antiqua and Nepal516: evidence of gene reduction in an emerging pathogen.</title>
        <authorList>
            <person name="Chain P.S."/>
            <person name="Hu P."/>
            <person name="Malfatti S.A."/>
            <person name="Radnedge L."/>
            <person name="Larimer F."/>
            <person name="Vergez L.M."/>
            <person name="Worsham P."/>
            <person name="Chu M.C."/>
            <person name="Andersen G.L."/>
        </authorList>
    </citation>
    <scope>NUCLEOTIDE SEQUENCE [LARGE SCALE GENOMIC DNA]</scope>
    <source>
        <strain evidence="9 10">Antiqua</strain>
        <plasmid evidence="9 10">pMT</plasmid>
    </source>
</reference>
<dbReference type="HOGENOM" id="CLU_080814_3_0_6"/>
<keyword evidence="6" id="KW-0443">Lipid metabolism</keyword>
<evidence type="ECO:0000313" key="9">
    <source>
        <dbReference type="EMBL" id="ABG16212.1"/>
    </source>
</evidence>
<dbReference type="GO" id="GO:0006793">
    <property type="term" value="P:phosphorus metabolic process"/>
    <property type="evidence" value="ECO:0007669"/>
    <property type="project" value="UniProtKB-ARBA"/>
</dbReference>
<evidence type="ECO:0000313" key="10">
    <source>
        <dbReference type="Proteomes" id="UP000001971"/>
    </source>
</evidence>
<feature type="chain" id="PRO_5007399527" description="phospholipase D" evidence="7">
    <location>
        <begin position="20"/>
        <end position="162"/>
    </location>
</feature>
<accession>A0A0E1NMT6</accession>